<organism evidence="6 7">
    <name type="scientific">Labrys wisconsinensis</name>
    <dbReference type="NCBI Taxonomy" id="425677"/>
    <lineage>
        <taxon>Bacteria</taxon>
        <taxon>Pseudomonadati</taxon>
        <taxon>Pseudomonadota</taxon>
        <taxon>Alphaproteobacteria</taxon>
        <taxon>Hyphomicrobiales</taxon>
        <taxon>Xanthobacteraceae</taxon>
        <taxon>Labrys</taxon>
    </lineage>
</organism>
<keyword evidence="2" id="KW-0805">Transcription regulation</keyword>
<dbReference type="SUPFAM" id="SSF46785">
    <property type="entry name" value="Winged helix' DNA-binding domain"/>
    <property type="match status" value="2"/>
</dbReference>
<accession>A0ABU0JK09</accession>
<dbReference type="InterPro" id="IPR000847">
    <property type="entry name" value="LysR_HTH_N"/>
</dbReference>
<evidence type="ECO:0000313" key="6">
    <source>
        <dbReference type="EMBL" id="MDQ0474618.1"/>
    </source>
</evidence>
<dbReference type="Pfam" id="PF00126">
    <property type="entry name" value="HTH_1"/>
    <property type="match status" value="2"/>
</dbReference>
<dbReference type="SUPFAM" id="SSF53850">
    <property type="entry name" value="Periplasmic binding protein-like II"/>
    <property type="match status" value="1"/>
</dbReference>
<dbReference type="Pfam" id="PF03466">
    <property type="entry name" value="LysR_substrate"/>
    <property type="match status" value="1"/>
</dbReference>
<keyword evidence="7" id="KW-1185">Reference proteome</keyword>
<evidence type="ECO:0000259" key="5">
    <source>
        <dbReference type="PROSITE" id="PS50931"/>
    </source>
</evidence>
<evidence type="ECO:0000313" key="7">
    <source>
        <dbReference type="Proteomes" id="UP001242480"/>
    </source>
</evidence>
<proteinExistence type="inferred from homology"/>
<dbReference type="PANTHER" id="PTHR30126:SF40">
    <property type="entry name" value="HTH-TYPE TRANSCRIPTIONAL REGULATOR GLTR"/>
    <property type="match status" value="1"/>
</dbReference>
<keyword evidence="4" id="KW-0804">Transcription</keyword>
<dbReference type="Gene3D" id="3.40.190.10">
    <property type="entry name" value="Periplasmic binding protein-like II"/>
    <property type="match status" value="2"/>
</dbReference>
<dbReference type="PRINTS" id="PR00039">
    <property type="entry name" value="HTHLYSR"/>
</dbReference>
<keyword evidence="3" id="KW-0238">DNA-binding</keyword>
<evidence type="ECO:0000256" key="2">
    <source>
        <dbReference type="ARBA" id="ARBA00023015"/>
    </source>
</evidence>
<feature type="domain" description="HTH lysR-type" evidence="5">
    <location>
        <begin position="1"/>
        <end position="58"/>
    </location>
</feature>
<comment type="similarity">
    <text evidence="1">Belongs to the LysR transcriptional regulatory family.</text>
</comment>
<name>A0ABU0JK09_9HYPH</name>
<comment type="caution">
    <text evidence="6">The sequence shown here is derived from an EMBL/GenBank/DDBJ whole genome shotgun (WGS) entry which is preliminary data.</text>
</comment>
<protein>
    <submittedName>
        <fullName evidence="6">LysR family nitrogen assimilation transcriptional regulator</fullName>
    </submittedName>
</protein>
<evidence type="ECO:0000256" key="4">
    <source>
        <dbReference type="ARBA" id="ARBA00023163"/>
    </source>
</evidence>
<dbReference type="InterPro" id="IPR036390">
    <property type="entry name" value="WH_DNA-bd_sf"/>
</dbReference>
<dbReference type="Gene3D" id="1.10.10.10">
    <property type="entry name" value="Winged helix-like DNA-binding domain superfamily/Winged helix DNA-binding domain"/>
    <property type="match status" value="2"/>
</dbReference>
<feature type="domain" description="HTH lysR-type" evidence="5">
    <location>
        <begin position="102"/>
        <end position="159"/>
    </location>
</feature>
<gene>
    <name evidence="6" type="ORF">QO011_007659</name>
</gene>
<evidence type="ECO:0000256" key="3">
    <source>
        <dbReference type="ARBA" id="ARBA00023125"/>
    </source>
</evidence>
<dbReference type="InterPro" id="IPR036388">
    <property type="entry name" value="WH-like_DNA-bd_sf"/>
</dbReference>
<dbReference type="EMBL" id="JAUSVX010000024">
    <property type="protein sequence ID" value="MDQ0474618.1"/>
    <property type="molecule type" value="Genomic_DNA"/>
</dbReference>
<dbReference type="PROSITE" id="PS50931">
    <property type="entry name" value="HTH_LYSR"/>
    <property type="match status" value="2"/>
</dbReference>
<sequence>MDIATLAMAIAVLQEGSVRGAGRLLGRAPSSVADAFERLETDLAMTLALRVEGALSLTLAGETLSRSSSDLVIGLRALAGLADRDAAATVGTTLAWAARNPIPIALLSHFNAVVRVGSIRRAAQVLGIGQPNLSRQMSRLEAMLGCPLLQRTSMGCEPSVRGLKLDEISLALVEVVSGLAAPAKTRFAREVRTVKLGTIIPIGHESRLAARLANLVASWRTDKAKPELLVSSTTAEDLMEGLKAGRFDIALMDTAMRHKRFETIEIFSSELVLVGPAAAIAATPSLQGLTRSNPIAVPSLRSGLRQRIREVLEPLVDDTGGGAAPWVEVDALSIIINLVLDHGYLSVLPIDAVVSLDRQIGIAQLPGAPRLGFHLVWPRTLAAQKIATSMSETLAGAVRTAAANP</sequence>
<dbReference type="Proteomes" id="UP001242480">
    <property type="component" value="Unassembled WGS sequence"/>
</dbReference>
<dbReference type="InterPro" id="IPR005119">
    <property type="entry name" value="LysR_subst-bd"/>
</dbReference>
<dbReference type="PANTHER" id="PTHR30126">
    <property type="entry name" value="HTH-TYPE TRANSCRIPTIONAL REGULATOR"/>
    <property type="match status" value="1"/>
</dbReference>
<reference evidence="6 7" key="1">
    <citation type="submission" date="2023-07" db="EMBL/GenBank/DDBJ databases">
        <title>Genomic Encyclopedia of Type Strains, Phase IV (KMG-IV): sequencing the most valuable type-strain genomes for metagenomic binning, comparative biology and taxonomic classification.</title>
        <authorList>
            <person name="Goeker M."/>
        </authorList>
    </citation>
    <scope>NUCLEOTIDE SEQUENCE [LARGE SCALE GENOMIC DNA]</scope>
    <source>
        <strain evidence="6 7">DSM 19619</strain>
    </source>
</reference>
<evidence type="ECO:0000256" key="1">
    <source>
        <dbReference type="ARBA" id="ARBA00009437"/>
    </source>
</evidence>
<dbReference type="RefSeq" id="WP_307284518.1">
    <property type="nucleotide sequence ID" value="NZ_JAUSVX010000024.1"/>
</dbReference>